<comment type="caution">
    <text evidence="2">The sequence shown here is derived from an EMBL/GenBank/DDBJ whole genome shotgun (WGS) entry which is preliminary data.</text>
</comment>
<organism evidence="2 3">
    <name type="scientific">Nelumbo nucifera</name>
    <name type="common">Sacred lotus</name>
    <dbReference type="NCBI Taxonomy" id="4432"/>
    <lineage>
        <taxon>Eukaryota</taxon>
        <taxon>Viridiplantae</taxon>
        <taxon>Streptophyta</taxon>
        <taxon>Embryophyta</taxon>
        <taxon>Tracheophyta</taxon>
        <taxon>Spermatophyta</taxon>
        <taxon>Magnoliopsida</taxon>
        <taxon>Proteales</taxon>
        <taxon>Nelumbonaceae</taxon>
        <taxon>Nelumbo</taxon>
    </lineage>
</organism>
<name>A0A822ZRY7_NELNU</name>
<feature type="compositionally biased region" description="Basic and acidic residues" evidence="1">
    <location>
        <begin position="48"/>
        <end position="63"/>
    </location>
</feature>
<evidence type="ECO:0000313" key="2">
    <source>
        <dbReference type="EMBL" id="DAD46311.1"/>
    </source>
</evidence>
<proteinExistence type="predicted"/>
<dbReference type="EMBL" id="DUZY01000007">
    <property type="protein sequence ID" value="DAD46311.1"/>
    <property type="molecule type" value="Genomic_DNA"/>
</dbReference>
<reference evidence="2 3" key="1">
    <citation type="journal article" date="2020" name="Mol. Biol. Evol.">
        <title>Distinct Expression and Methylation Patterns for Genes with Different Fates following a Single Whole-Genome Duplication in Flowering Plants.</title>
        <authorList>
            <person name="Shi T."/>
            <person name="Rahmani R.S."/>
            <person name="Gugger P.F."/>
            <person name="Wang M."/>
            <person name="Li H."/>
            <person name="Zhang Y."/>
            <person name="Li Z."/>
            <person name="Wang Q."/>
            <person name="Van de Peer Y."/>
            <person name="Marchal K."/>
            <person name="Chen J."/>
        </authorList>
    </citation>
    <scope>NUCLEOTIDE SEQUENCE [LARGE SCALE GENOMIC DNA]</scope>
    <source>
        <tissue evidence="2">Leaf</tissue>
    </source>
</reference>
<evidence type="ECO:0000313" key="3">
    <source>
        <dbReference type="Proteomes" id="UP000607653"/>
    </source>
</evidence>
<dbReference type="AlphaFoldDB" id="A0A822ZRY7"/>
<feature type="region of interest" description="Disordered" evidence="1">
    <location>
        <begin position="45"/>
        <end position="69"/>
    </location>
</feature>
<evidence type="ECO:0000256" key="1">
    <source>
        <dbReference type="SAM" id="MobiDB-lite"/>
    </source>
</evidence>
<sequence length="69" mass="8107">MDLVWDGWREQYELLSSYFAERDVAPRSVSMAVWRVAAVASQFRQQKWKAEGQGSEREMGKERGRGRKQ</sequence>
<keyword evidence="3" id="KW-1185">Reference proteome</keyword>
<dbReference type="Proteomes" id="UP000607653">
    <property type="component" value="Unassembled WGS sequence"/>
</dbReference>
<accession>A0A822ZRY7</accession>
<gene>
    <name evidence="2" type="ORF">HUJ06_004541</name>
</gene>
<protein>
    <submittedName>
        <fullName evidence="2">Uncharacterized protein</fullName>
    </submittedName>
</protein>